<reference evidence="2 3" key="1">
    <citation type="submission" date="2013-07" db="EMBL/GenBank/DDBJ databases">
        <authorList>
            <person name="Genoscope - CEA"/>
        </authorList>
    </citation>
    <scope>NUCLEOTIDE SEQUENCE [LARGE SCALE GENOMIC DNA]</scope>
    <source>
        <strain evidence="2 3">G6</strain>
    </source>
</reference>
<evidence type="ECO:0000313" key="3">
    <source>
        <dbReference type="Proteomes" id="UP000032735"/>
    </source>
</evidence>
<dbReference type="Proteomes" id="UP000032735">
    <property type="component" value="Chromosome"/>
</dbReference>
<keyword evidence="3" id="KW-1185">Reference proteome</keyword>
<accession>A0A068R2B1</accession>
<organism evidence="2 3">
    <name type="scientific">Xenorhabdus poinarii G6</name>
    <dbReference type="NCBI Taxonomy" id="1354304"/>
    <lineage>
        <taxon>Bacteria</taxon>
        <taxon>Pseudomonadati</taxon>
        <taxon>Pseudomonadota</taxon>
        <taxon>Gammaproteobacteria</taxon>
        <taxon>Enterobacterales</taxon>
        <taxon>Morganellaceae</taxon>
        <taxon>Xenorhabdus</taxon>
    </lineage>
</organism>
<dbReference type="EMBL" id="FO704551">
    <property type="protein sequence ID" value="CDG21427.1"/>
    <property type="molecule type" value="Genomic_DNA"/>
</dbReference>
<dbReference type="OrthoDB" id="6447126at2"/>
<dbReference type="HOGENOM" id="CLU_182769_0_0_6"/>
<evidence type="ECO:0000313" key="2">
    <source>
        <dbReference type="EMBL" id="CDG21427.1"/>
    </source>
</evidence>
<name>A0A068R2B1_9GAMM</name>
<proteinExistence type="predicted"/>
<sequence>MFNKSFAGVILAAVISLTGWIGTASANTDIPWNNCHSSPELDNNGIYTKYLVKEGIVFLDVRNENGIKWYLKGFKKLYVCGMNVYVGKYEGKKI</sequence>
<protein>
    <submittedName>
        <fullName evidence="2">Uncharacterized protein</fullName>
    </submittedName>
</protein>
<dbReference type="KEGG" id="xpo:XPG1_1772"/>
<evidence type="ECO:0000256" key="1">
    <source>
        <dbReference type="SAM" id="SignalP"/>
    </source>
</evidence>
<keyword evidence="1" id="KW-0732">Signal</keyword>
<gene>
    <name evidence="2" type="ORF">XPG1_1772</name>
</gene>
<feature type="chain" id="PRO_5001654517" evidence="1">
    <location>
        <begin position="27"/>
        <end position="94"/>
    </location>
</feature>
<dbReference type="RefSeq" id="WP_045958627.1">
    <property type="nucleotide sequence ID" value="NZ_FO704551.1"/>
</dbReference>
<feature type="signal peptide" evidence="1">
    <location>
        <begin position="1"/>
        <end position="26"/>
    </location>
</feature>
<dbReference type="AlphaFoldDB" id="A0A068R2B1"/>